<keyword evidence="3" id="KW-0285">Flavoprotein</keyword>
<dbReference type="PANTHER" id="PTHR43884">
    <property type="entry name" value="ACYL-COA DEHYDROGENASE"/>
    <property type="match status" value="1"/>
</dbReference>
<dbReference type="InterPro" id="IPR009075">
    <property type="entry name" value="AcylCo_DH/oxidase_C"/>
</dbReference>
<evidence type="ECO:0000313" key="9">
    <source>
        <dbReference type="EMBL" id="SVA16824.1"/>
    </source>
</evidence>
<dbReference type="PANTHER" id="PTHR43884:SF20">
    <property type="entry name" value="ACYL-COA DEHYDROGENASE FADE28"/>
    <property type="match status" value="1"/>
</dbReference>
<keyword evidence="5" id="KW-0560">Oxidoreductase</keyword>
<name>A0A381TM06_9ZZZZ</name>
<comment type="cofactor">
    <cofactor evidence="1">
        <name>FAD</name>
        <dbReference type="ChEBI" id="CHEBI:57692"/>
    </cofactor>
</comment>
<dbReference type="Pfam" id="PF02771">
    <property type="entry name" value="Acyl-CoA_dh_N"/>
    <property type="match status" value="1"/>
</dbReference>
<dbReference type="CDD" id="cd00567">
    <property type="entry name" value="ACAD"/>
    <property type="match status" value="1"/>
</dbReference>
<evidence type="ECO:0000256" key="4">
    <source>
        <dbReference type="ARBA" id="ARBA00022827"/>
    </source>
</evidence>
<evidence type="ECO:0008006" key="10">
    <source>
        <dbReference type="Google" id="ProtNLM"/>
    </source>
</evidence>
<dbReference type="SUPFAM" id="SSF56645">
    <property type="entry name" value="Acyl-CoA dehydrogenase NM domain-like"/>
    <property type="match status" value="1"/>
</dbReference>
<evidence type="ECO:0000256" key="5">
    <source>
        <dbReference type="ARBA" id="ARBA00023002"/>
    </source>
</evidence>
<dbReference type="Pfam" id="PF00441">
    <property type="entry name" value="Acyl-CoA_dh_1"/>
    <property type="match status" value="1"/>
</dbReference>
<dbReference type="Gene3D" id="1.10.540.10">
    <property type="entry name" value="Acyl-CoA dehydrogenase/oxidase, N-terminal domain"/>
    <property type="match status" value="1"/>
</dbReference>
<keyword evidence="4" id="KW-0274">FAD</keyword>
<dbReference type="InterPro" id="IPR009100">
    <property type="entry name" value="AcylCoA_DH/oxidase_NM_dom_sf"/>
</dbReference>
<dbReference type="EMBL" id="UINC01004784">
    <property type="protein sequence ID" value="SVA16824.1"/>
    <property type="molecule type" value="Genomic_DNA"/>
</dbReference>
<gene>
    <name evidence="9" type="ORF">METZ01_LOCUS69678</name>
</gene>
<feature type="domain" description="Acyl-CoA oxidase/dehydrogenase middle" evidence="7">
    <location>
        <begin position="141"/>
        <end position="212"/>
    </location>
</feature>
<evidence type="ECO:0000256" key="3">
    <source>
        <dbReference type="ARBA" id="ARBA00022630"/>
    </source>
</evidence>
<sequence length="377" mass="41487">MDLGFTETQEILKRTAREFLSKECPTALVRDMEGTRTGLPEDLWGHMSAMGWMGLPFPMKYGGDGGSLTDLAVLLEEMGRFLVPGPFFNTVVETGLLVNEAGSEDIREEYIPRFTSGAVIATCALLEADPRFVPEAVNCRVDPVDGGYILNGTKLFVEHASAANSLLVSAVGALNDNAAEVTLFLVNSSQTGISLTRMENLAREPLFQIDFENVEISDDSIVGKLGKGWPLIQKHLNLSTIMNCARSVGGAQSVLDRTVEYVKGRVQFGRPIGSFQSVQHDCADMLNAIDAARLATYQAIAKLEDGEDAEREISLARILTDYSYKWTTLTAQQLHGGVAFMEEYDLQLWTRRARVAELKYESASVHRERYANAMGLT</sequence>
<dbReference type="AlphaFoldDB" id="A0A381TM06"/>
<dbReference type="InterPro" id="IPR013786">
    <property type="entry name" value="AcylCoA_DH/ox_N"/>
</dbReference>
<protein>
    <recommendedName>
        <fullName evidence="10">Acyl-CoA dehydrogenase</fullName>
    </recommendedName>
</protein>
<feature type="domain" description="Acyl-CoA dehydrogenase/oxidase N-terminal" evidence="8">
    <location>
        <begin position="6"/>
        <end position="117"/>
    </location>
</feature>
<dbReference type="Pfam" id="PF02770">
    <property type="entry name" value="Acyl-CoA_dh_M"/>
    <property type="match status" value="1"/>
</dbReference>
<dbReference type="InterPro" id="IPR046373">
    <property type="entry name" value="Acyl-CoA_Oxase/DH_mid-dom_sf"/>
</dbReference>
<dbReference type="InterPro" id="IPR006091">
    <property type="entry name" value="Acyl-CoA_Oxase/DH_mid-dom"/>
</dbReference>
<dbReference type="InterPro" id="IPR036250">
    <property type="entry name" value="AcylCo_DH-like_C"/>
</dbReference>
<evidence type="ECO:0000259" key="6">
    <source>
        <dbReference type="Pfam" id="PF00441"/>
    </source>
</evidence>
<comment type="similarity">
    <text evidence="2">Belongs to the acyl-CoA dehydrogenase family.</text>
</comment>
<dbReference type="Gene3D" id="2.40.110.10">
    <property type="entry name" value="Butyryl-CoA Dehydrogenase, subunit A, domain 2"/>
    <property type="match status" value="1"/>
</dbReference>
<dbReference type="InterPro" id="IPR037069">
    <property type="entry name" value="AcylCoA_DH/ox_N_sf"/>
</dbReference>
<evidence type="ECO:0000259" key="7">
    <source>
        <dbReference type="Pfam" id="PF02770"/>
    </source>
</evidence>
<evidence type="ECO:0000256" key="2">
    <source>
        <dbReference type="ARBA" id="ARBA00009347"/>
    </source>
</evidence>
<dbReference type="Gene3D" id="1.20.140.10">
    <property type="entry name" value="Butyryl-CoA Dehydrogenase, subunit A, domain 3"/>
    <property type="match status" value="1"/>
</dbReference>
<proteinExistence type="inferred from homology"/>
<accession>A0A381TM06</accession>
<reference evidence="9" key="1">
    <citation type="submission" date="2018-05" db="EMBL/GenBank/DDBJ databases">
        <authorList>
            <person name="Lanie J.A."/>
            <person name="Ng W.-L."/>
            <person name="Kazmierczak K.M."/>
            <person name="Andrzejewski T.M."/>
            <person name="Davidsen T.M."/>
            <person name="Wayne K.J."/>
            <person name="Tettelin H."/>
            <person name="Glass J.I."/>
            <person name="Rusch D."/>
            <person name="Podicherti R."/>
            <person name="Tsui H.-C.T."/>
            <person name="Winkler M.E."/>
        </authorList>
    </citation>
    <scope>NUCLEOTIDE SEQUENCE</scope>
</reference>
<feature type="domain" description="Acyl-CoA dehydrogenase/oxidase C-terminal" evidence="6">
    <location>
        <begin position="226"/>
        <end position="358"/>
    </location>
</feature>
<organism evidence="9">
    <name type="scientific">marine metagenome</name>
    <dbReference type="NCBI Taxonomy" id="408172"/>
    <lineage>
        <taxon>unclassified sequences</taxon>
        <taxon>metagenomes</taxon>
        <taxon>ecological metagenomes</taxon>
    </lineage>
</organism>
<evidence type="ECO:0000259" key="8">
    <source>
        <dbReference type="Pfam" id="PF02771"/>
    </source>
</evidence>
<dbReference type="GO" id="GO:0050660">
    <property type="term" value="F:flavin adenine dinucleotide binding"/>
    <property type="evidence" value="ECO:0007669"/>
    <property type="project" value="InterPro"/>
</dbReference>
<evidence type="ECO:0000256" key="1">
    <source>
        <dbReference type="ARBA" id="ARBA00001974"/>
    </source>
</evidence>
<dbReference type="GO" id="GO:0003995">
    <property type="term" value="F:acyl-CoA dehydrogenase activity"/>
    <property type="evidence" value="ECO:0007669"/>
    <property type="project" value="TreeGrafter"/>
</dbReference>
<dbReference type="SUPFAM" id="SSF47203">
    <property type="entry name" value="Acyl-CoA dehydrogenase C-terminal domain-like"/>
    <property type="match status" value="1"/>
</dbReference>